<accession>A0A1A0H5G3</accession>
<reference evidence="11 12" key="1">
    <citation type="submission" date="2016-05" db="EMBL/GenBank/DDBJ databases">
        <title>Comparative genomics of biotechnologically important yeasts.</title>
        <authorList>
            <consortium name="DOE Joint Genome Institute"/>
            <person name="Riley R."/>
            <person name="Haridas S."/>
            <person name="Wolfe K.H."/>
            <person name="Lopes M.R."/>
            <person name="Hittinger C.T."/>
            <person name="Goker M."/>
            <person name="Salamov A."/>
            <person name="Wisecaver J."/>
            <person name="Long T.M."/>
            <person name="Aerts A.L."/>
            <person name="Barry K."/>
            <person name="Choi C."/>
            <person name="Clum A."/>
            <person name="Coughlan A.Y."/>
            <person name="Deshpande S."/>
            <person name="Douglass A.P."/>
            <person name="Hanson S.J."/>
            <person name="Klenk H.-P."/>
            <person name="LaButti K."/>
            <person name="Lapidus A."/>
            <person name="Lindquist E."/>
            <person name="Lipzen A."/>
            <person name="Meier-kolthoff J.P."/>
            <person name="Ohm R.A."/>
            <person name="Otillar R.P."/>
            <person name="Pangilinan J."/>
            <person name="Peng Y."/>
            <person name="Rokas A."/>
            <person name="Rosa C.A."/>
            <person name="Scheuner C."/>
            <person name="Sibirny A.A."/>
            <person name="Slot J.C."/>
            <person name="Stielow J.B."/>
            <person name="Sun H."/>
            <person name="Kurtzman C.P."/>
            <person name="Blackwell M."/>
            <person name="Grigoriev I.V."/>
            <person name="Jeffries T.W."/>
        </authorList>
    </citation>
    <scope>NUCLEOTIDE SEQUENCE [LARGE SCALE GENOMIC DNA]</scope>
    <source>
        <strain evidence="11 12">NRRL YB-4993</strain>
    </source>
</reference>
<keyword evidence="12" id="KW-1185">Reference proteome</keyword>
<evidence type="ECO:0000256" key="1">
    <source>
        <dbReference type="ARBA" id="ARBA00002791"/>
    </source>
</evidence>
<feature type="chain" id="PRO_5008291668" evidence="10">
    <location>
        <begin position="20"/>
        <end position="332"/>
    </location>
</feature>
<comment type="similarity">
    <text evidence="3">Belongs to the OST3/OST6 family.</text>
</comment>
<feature type="transmembrane region" description="Helical" evidence="9">
    <location>
        <begin position="294"/>
        <end position="317"/>
    </location>
</feature>
<dbReference type="GO" id="GO:0018279">
    <property type="term" value="P:protein N-linked glycosylation via asparagine"/>
    <property type="evidence" value="ECO:0007669"/>
    <property type="project" value="TreeGrafter"/>
</dbReference>
<comment type="function">
    <text evidence="1">Subunit of the oligosaccharyl transferase (OST) complex that catalyzes the initial transfer of a defined glycan (Glc(3)Man(9)GlcNAc(2) in eukaryotes) from the lipid carrier dolichol-pyrophosphate to an asparagine residue within an Asn-X-Ser/Thr consensus motif in nascent polypeptide chains, the first step in protein N-glycosylation. N-glycosylation occurs cotranslationally and the complex associates with the Sec61 complex at the channel-forming translocon complex that mediates protein translocation across the endoplasmic reticulum (ER). All subunits are required for a maximal enzyme activity.</text>
</comment>
<dbReference type="InterPro" id="IPR036249">
    <property type="entry name" value="Thioredoxin-like_sf"/>
</dbReference>
<sequence length="332" mass="38123">MKCWTPLFLVSLLWASVLATYTNDELHNVLESKGKNGIIHLSDENYQKVLYGERDYHLILFLTSRNPKISCFLCGEFAPYYETVANSYRRTYPKGITEDGKNVYFLVSELDDSKKLFKLLALQSIPKVYHFPPTPKDTKPSTFLSDSHEYEFYQGDHIELLSKWVTAVTGNSIDLYIPVDYSKIATHALITFGLIFALKMYSTRLISIVRSPLLWGLVSIVLILMFLTGHMFNQMKNSPYVRDDGRKVEYFAPSPQMQYIFETQALSSLYGLSGLLFLVLTVRVSKIKDAKAQLLASVVVCACLYLLYGIFLNIFGIKYGGYPYRFFEFLKF</sequence>
<dbReference type="GO" id="GO:0008250">
    <property type="term" value="C:oligosaccharyltransferase complex"/>
    <property type="evidence" value="ECO:0007669"/>
    <property type="project" value="TreeGrafter"/>
</dbReference>
<dbReference type="OrthoDB" id="67566at2759"/>
<feature type="signal peptide" evidence="10">
    <location>
        <begin position="1"/>
        <end position="19"/>
    </location>
</feature>
<dbReference type="SUPFAM" id="SSF52833">
    <property type="entry name" value="Thioredoxin-like"/>
    <property type="match status" value="1"/>
</dbReference>
<evidence type="ECO:0000256" key="7">
    <source>
        <dbReference type="ARBA" id="ARBA00022989"/>
    </source>
</evidence>
<dbReference type="GeneID" id="30029292"/>
<organism evidence="11 12">
    <name type="scientific">Metschnikowia bicuspidata var. bicuspidata NRRL YB-4993</name>
    <dbReference type="NCBI Taxonomy" id="869754"/>
    <lineage>
        <taxon>Eukaryota</taxon>
        <taxon>Fungi</taxon>
        <taxon>Dikarya</taxon>
        <taxon>Ascomycota</taxon>
        <taxon>Saccharomycotina</taxon>
        <taxon>Pichiomycetes</taxon>
        <taxon>Metschnikowiaceae</taxon>
        <taxon>Metschnikowia</taxon>
    </lineage>
</organism>
<dbReference type="PANTHER" id="PTHR12692">
    <property type="entry name" value="DOLICHYL-DIPHOSPHOOLIGOSACCHARIDE--PROTEIN GLYCOSYLTRANSFERASE-RELATED"/>
    <property type="match status" value="1"/>
</dbReference>
<evidence type="ECO:0000256" key="2">
    <source>
        <dbReference type="ARBA" id="ARBA00004477"/>
    </source>
</evidence>
<dbReference type="EMBL" id="LXTC01000007">
    <property type="protein sequence ID" value="OBA19329.1"/>
    <property type="molecule type" value="Genomic_DNA"/>
</dbReference>
<keyword evidence="6" id="KW-0256">Endoplasmic reticulum</keyword>
<evidence type="ECO:0000256" key="3">
    <source>
        <dbReference type="ARBA" id="ARBA00009561"/>
    </source>
</evidence>
<feature type="transmembrane region" description="Helical" evidence="9">
    <location>
        <begin position="213"/>
        <end position="232"/>
    </location>
</feature>
<evidence type="ECO:0000256" key="5">
    <source>
        <dbReference type="ARBA" id="ARBA00022729"/>
    </source>
</evidence>
<proteinExistence type="inferred from homology"/>
<keyword evidence="8 9" id="KW-0472">Membrane</keyword>
<evidence type="ECO:0000256" key="4">
    <source>
        <dbReference type="ARBA" id="ARBA00022692"/>
    </source>
</evidence>
<evidence type="ECO:0000313" key="11">
    <source>
        <dbReference type="EMBL" id="OBA19329.1"/>
    </source>
</evidence>
<dbReference type="Gene3D" id="3.40.30.10">
    <property type="entry name" value="Glutaredoxin"/>
    <property type="match status" value="1"/>
</dbReference>
<evidence type="ECO:0000313" key="12">
    <source>
        <dbReference type="Proteomes" id="UP000092555"/>
    </source>
</evidence>
<evidence type="ECO:0000256" key="9">
    <source>
        <dbReference type="SAM" id="Phobius"/>
    </source>
</evidence>
<comment type="caution">
    <text evidence="11">The sequence shown here is derived from an EMBL/GenBank/DDBJ whole genome shotgun (WGS) entry which is preliminary data.</text>
</comment>
<name>A0A1A0H5G3_9ASCO</name>
<feature type="transmembrane region" description="Helical" evidence="9">
    <location>
        <begin position="184"/>
        <end position="201"/>
    </location>
</feature>
<comment type="subcellular location">
    <subcellularLocation>
        <location evidence="2">Endoplasmic reticulum membrane</location>
        <topology evidence="2">Multi-pass membrane protein</topology>
    </subcellularLocation>
</comment>
<dbReference type="InterPro" id="IPR021149">
    <property type="entry name" value="OligosaccharylTrfase_OST3/OST6"/>
</dbReference>
<dbReference type="Pfam" id="PF04756">
    <property type="entry name" value="OST3_OST6"/>
    <property type="match status" value="1"/>
</dbReference>
<dbReference type="STRING" id="869754.A0A1A0H5G3"/>
<keyword evidence="7 9" id="KW-1133">Transmembrane helix</keyword>
<feature type="transmembrane region" description="Helical" evidence="9">
    <location>
        <begin position="265"/>
        <end position="282"/>
    </location>
</feature>
<dbReference type="AlphaFoldDB" id="A0A1A0H5G3"/>
<dbReference type="Proteomes" id="UP000092555">
    <property type="component" value="Unassembled WGS sequence"/>
</dbReference>
<gene>
    <name evidence="11" type="ORF">METBIDRAFT_33512</name>
</gene>
<keyword evidence="5 10" id="KW-0732">Signal</keyword>
<protein>
    <submittedName>
        <fullName evidence="11">Uncharacterized protein</fullName>
    </submittedName>
</protein>
<evidence type="ECO:0000256" key="6">
    <source>
        <dbReference type="ARBA" id="ARBA00022824"/>
    </source>
</evidence>
<keyword evidence="4 9" id="KW-0812">Transmembrane</keyword>
<evidence type="ECO:0000256" key="10">
    <source>
        <dbReference type="SAM" id="SignalP"/>
    </source>
</evidence>
<dbReference type="RefSeq" id="XP_018709861.1">
    <property type="nucleotide sequence ID" value="XM_018856316.1"/>
</dbReference>
<evidence type="ECO:0000256" key="8">
    <source>
        <dbReference type="ARBA" id="ARBA00023136"/>
    </source>
</evidence>
<dbReference type="PANTHER" id="PTHR12692:SF0">
    <property type="entry name" value="GH11935P"/>
    <property type="match status" value="1"/>
</dbReference>